<reference evidence="3" key="1">
    <citation type="submission" date="2021-02" db="EMBL/GenBank/DDBJ databases">
        <authorList>
            <person name="Nowell W R."/>
        </authorList>
    </citation>
    <scope>NUCLEOTIDE SEQUENCE</scope>
</reference>
<proteinExistence type="predicted"/>
<gene>
    <name evidence="2" type="ORF">OVA965_LOCUS20741</name>
    <name evidence="3" type="ORF">TMI583_LOCUS21212</name>
</gene>
<dbReference type="Proteomes" id="UP000677228">
    <property type="component" value="Unassembled WGS sequence"/>
</dbReference>
<feature type="region of interest" description="Disordered" evidence="1">
    <location>
        <begin position="1"/>
        <end position="20"/>
    </location>
</feature>
<sequence>MKTHQGLVYPSDEQMDKHVDKAHRDSNLREFSRYLIEHNVAPDASEKDTPKQLKAHLHRHSLQHPTPQFGGGRQVVAAVAASETENPAGGGSSAIETNPKKMRTTEEFGNQPSEFHSKASADQARIAEMEEGGMREAGSQVEGNVAGVERSDAGRYEASESGNRIDRTVGPAYLRGIVGDLGHAYPSRPLADYYFQIDWPANHLLVTRLKMLDNQARYYRDDIMRRRETLGDIELWTEAEHQEALAKVPQGGDLKEHGKVTLLERLKNSPLATQLRSHAAPSESESQQESDPTMSESYADPVGTGPEDDENEARASAVAKDKQEPKIAGRLILHQKF</sequence>
<evidence type="ECO:0000256" key="1">
    <source>
        <dbReference type="SAM" id="MobiDB-lite"/>
    </source>
</evidence>
<evidence type="ECO:0000313" key="2">
    <source>
        <dbReference type="EMBL" id="CAF1132857.1"/>
    </source>
</evidence>
<dbReference type="Proteomes" id="UP000682733">
    <property type="component" value="Unassembled WGS sequence"/>
</dbReference>
<organism evidence="3 4">
    <name type="scientific">Didymodactylos carnosus</name>
    <dbReference type="NCBI Taxonomy" id="1234261"/>
    <lineage>
        <taxon>Eukaryota</taxon>
        <taxon>Metazoa</taxon>
        <taxon>Spiralia</taxon>
        <taxon>Gnathifera</taxon>
        <taxon>Rotifera</taxon>
        <taxon>Eurotatoria</taxon>
        <taxon>Bdelloidea</taxon>
        <taxon>Philodinida</taxon>
        <taxon>Philodinidae</taxon>
        <taxon>Didymodactylos</taxon>
    </lineage>
</organism>
<comment type="caution">
    <text evidence="3">The sequence shown here is derived from an EMBL/GenBank/DDBJ whole genome shotgun (WGS) entry which is preliminary data.</text>
</comment>
<dbReference type="AlphaFoldDB" id="A0A8S2M0N1"/>
<dbReference type="EMBL" id="CAJNOK010011131">
    <property type="protein sequence ID" value="CAF1132857.1"/>
    <property type="molecule type" value="Genomic_DNA"/>
</dbReference>
<protein>
    <submittedName>
        <fullName evidence="3">Uncharacterized protein</fullName>
    </submittedName>
</protein>
<dbReference type="EMBL" id="CAJOBA010022694">
    <property type="protein sequence ID" value="CAF3918020.1"/>
    <property type="molecule type" value="Genomic_DNA"/>
</dbReference>
<name>A0A8S2M0N1_9BILA</name>
<feature type="region of interest" description="Disordered" evidence="1">
    <location>
        <begin position="272"/>
        <end position="337"/>
    </location>
</feature>
<evidence type="ECO:0000313" key="4">
    <source>
        <dbReference type="Proteomes" id="UP000682733"/>
    </source>
</evidence>
<accession>A0A8S2M0N1</accession>
<evidence type="ECO:0000313" key="3">
    <source>
        <dbReference type="EMBL" id="CAF3918020.1"/>
    </source>
</evidence>